<dbReference type="Proteomes" id="UP001501570">
    <property type="component" value="Unassembled WGS sequence"/>
</dbReference>
<feature type="compositionally biased region" description="Basic and acidic residues" evidence="1">
    <location>
        <begin position="70"/>
        <end position="85"/>
    </location>
</feature>
<reference evidence="4" key="1">
    <citation type="journal article" date="2019" name="Int. J. Syst. Evol. Microbiol.">
        <title>The Global Catalogue of Microorganisms (GCM) 10K type strain sequencing project: providing services to taxonomists for standard genome sequencing and annotation.</title>
        <authorList>
            <consortium name="The Broad Institute Genomics Platform"/>
            <consortium name="The Broad Institute Genome Sequencing Center for Infectious Disease"/>
            <person name="Wu L."/>
            <person name="Ma J."/>
        </authorList>
    </citation>
    <scope>NUCLEOTIDE SEQUENCE [LARGE SCALE GENOMIC DNA]</scope>
    <source>
        <strain evidence="4">JCM 18304</strain>
    </source>
</reference>
<feature type="transmembrane region" description="Helical" evidence="2">
    <location>
        <begin position="431"/>
        <end position="450"/>
    </location>
</feature>
<evidence type="ECO:0000256" key="2">
    <source>
        <dbReference type="SAM" id="Phobius"/>
    </source>
</evidence>
<feature type="transmembrane region" description="Helical" evidence="2">
    <location>
        <begin position="388"/>
        <end position="410"/>
    </location>
</feature>
<keyword evidence="2" id="KW-1133">Transmembrane helix</keyword>
<gene>
    <name evidence="3" type="ORF">GCM10023322_03200</name>
</gene>
<dbReference type="RefSeq" id="WP_345625310.1">
    <property type="nucleotide sequence ID" value="NZ_BAABJQ010000001.1"/>
</dbReference>
<keyword evidence="2" id="KW-0472">Membrane</keyword>
<evidence type="ECO:0008006" key="5">
    <source>
        <dbReference type="Google" id="ProtNLM"/>
    </source>
</evidence>
<feature type="compositionally biased region" description="Basic residues" evidence="1">
    <location>
        <begin position="141"/>
        <end position="152"/>
    </location>
</feature>
<comment type="caution">
    <text evidence="3">The sequence shown here is derived from an EMBL/GenBank/DDBJ whole genome shotgun (WGS) entry which is preliminary data.</text>
</comment>
<proteinExistence type="predicted"/>
<evidence type="ECO:0000313" key="3">
    <source>
        <dbReference type="EMBL" id="GAA5177747.1"/>
    </source>
</evidence>
<feature type="transmembrane region" description="Helical" evidence="2">
    <location>
        <begin position="295"/>
        <end position="314"/>
    </location>
</feature>
<keyword evidence="2" id="KW-0812">Transmembrane</keyword>
<organism evidence="3 4">
    <name type="scientific">Rugosimonospora acidiphila</name>
    <dbReference type="NCBI Taxonomy" id="556531"/>
    <lineage>
        <taxon>Bacteria</taxon>
        <taxon>Bacillati</taxon>
        <taxon>Actinomycetota</taxon>
        <taxon>Actinomycetes</taxon>
        <taxon>Micromonosporales</taxon>
        <taxon>Micromonosporaceae</taxon>
        <taxon>Rugosimonospora</taxon>
    </lineage>
</organism>
<name>A0ABP9RIU7_9ACTN</name>
<feature type="region of interest" description="Disordered" evidence="1">
    <location>
        <begin position="1"/>
        <end position="166"/>
    </location>
</feature>
<feature type="compositionally biased region" description="Polar residues" evidence="1">
    <location>
        <begin position="156"/>
        <end position="166"/>
    </location>
</feature>
<feature type="transmembrane region" description="Helical" evidence="2">
    <location>
        <begin position="186"/>
        <end position="207"/>
    </location>
</feature>
<sequence length="454" mass="46384">MSPTNPPGGGREAPDGAREQWQHGQRAAVRRPRRADPTGRRIDDSDPYGWSATRDGGIDYPPGGPDEDPSAGRDRPERGRPERGRGNPGQPGPVPAGPMQAAPGGPGWADPRQEDPTRAMTGAPEGDRDPGSRGGQPRGGGGRRLRGPHRRRAVEGQQTGLTQGMQSDLPSWLQERGEGVAPLDRLLSLAVAGFAGLLGLALVLGAYAGAGSYGLVVFAVQVLFVLAWTVTMRPTGPRVVAGVSLAAAAGVDLAATMTSHASLAPLCLITVAAVGAAVAGQLLRRSPRPRVTESLGSTLIVVIGVVCFGMLVVLNRHAPGTPAIVACLVAAGVALVVARLGDIVFPSPRTSPLVPRGTVGVVAGAMVGTGVAGVMGSVLVGLDPKRAALAGFATALVAVLADLAVSYAEVGRQLEGEQPALWIARHMQGPLGGFALASPVAYVLSVMVLVTNLN</sequence>
<feature type="compositionally biased region" description="Basic and acidic residues" evidence="1">
    <location>
        <begin position="34"/>
        <end position="44"/>
    </location>
</feature>
<feature type="transmembrane region" description="Helical" evidence="2">
    <location>
        <begin position="263"/>
        <end position="283"/>
    </location>
</feature>
<accession>A0ABP9RIU7</accession>
<dbReference type="EMBL" id="BAABJQ010000001">
    <property type="protein sequence ID" value="GAA5177747.1"/>
    <property type="molecule type" value="Genomic_DNA"/>
</dbReference>
<evidence type="ECO:0000256" key="1">
    <source>
        <dbReference type="SAM" id="MobiDB-lite"/>
    </source>
</evidence>
<feature type="transmembrane region" description="Helical" evidence="2">
    <location>
        <begin position="359"/>
        <end position="382"/>
    </location>
</feature>
<keyword evidence="4" id="KW-1185">Reference proteome</keyword>
<feature type="compositionally biased region" description="Basic and acidic residues" evidence="1">
    <location>
        <begin position="12"/>
        <end position="21"/>
    </location>
</feature>
<feature type="transmembrane region" description="Helical" evidence="2">
    <location>
        <begin position="320"/>
        <end position="338"/>
    </location>
</feature>
<protein>
    <recommendedName>
        <fullName evidence="5">CDP-diglyceride synthetase</fullName>
    </recommendedName>
</protein>
<evidence type="ECO:0000313" key="4">
    <source>
        <dbReference type="Proteomes" id="UP001501570"/>
    </source>
</evidence>
<feature type="transmembrane region" description="Helical" evidence="2">
    <location>
        <begin position="213"/>
        <end position="232"/>
    </location>
</feature>